<dbReference type="InterPro" id="IPR023214">
    <property type="entry name" value="HAD_sf"/>
</dbReference>
<protein>
    <submittedName>
        <fullName evidence="1">HAD family hydrolase</fullName>
    </submittedName>
</protein>
<reference evidence="2" key="1">
    <citation type="journal article" date="2019" name="Int. J. Syst. Evol. Microbiol.">
        <title>The Global Catalogue of Microorganisms (GCM) 10K type strain sequencing project: providing services to taxonomists for standard genome sequencing and annotation.</title>
        <authorList>
            <consortium name="The Broad Institute Genomics Platform"/>
            <consortium name="The Broad Institute Genome Sequencing Center for Infectious Disease"/>
            <person name="Wu L."/>
            <person name="Ma J."/>
        </authorList>
    </citation>
    <scope>NUCLEOTIDE SEQUENCE [LARGE SCALE GENOMIC DNA]</scope>
    <source>
        <strain evidence="2">KCTC 42730</strain>
    </source>
</reference>
<evidence type="ECO:0000313" key="2">
    <source>
        <dbReference type="Proteomes" id="UP001595453"/>
    </source>
</evidence>
<dbReference type="PRINTS" id="PR00413">
    <property type="entry name" value="HADHALOGNASE"/>
</dbReference>
<dbReference type="Pfam" id="PF00702">
    <property type="entry name" value="Hydrolase"/>
    <property type="match status" value="1"/>
</dbReference>
<evidence type="ECO:0000313" key="1">
    <source>
        <dbReference type="EMBL" id="MFC3032291.1"/>
    </source>
</evidence>
<dbReference type="Gene3D" id="1.10.150.240">
    <property type="entry name" value="Putative phosphatase, domain 2"/>
    <property type="match status" value="1"/>
</dbReference>
<keyword evidence="1" id="KW-0378">Hydrolase</keyword>
<dbReference type="PANTHER" id="PTHR43611">
    <property type="entry name" value="ALPHA-D-GLUCOSE 1-PHOSPHATE PHOSPHATASE"/>
    <property type="match status" value="1"/>
</dbReference>
<accession>A0ABV7CIB7</accession>
<name>A0ABV7CIB7_9GAMM</name>
<dbReference type="CDD" id="cd02603">
    <property type="entry name" value="HAD_sEH-N_like"/>
    <property type="match status" value="1"/>
</dbReference>
<keyword evidence="2" id="KW-1185">Reference proteome</keyword>
<dbReference type="PANTHER" id="PTHR43611:SF3">
    <property type="entry name" value="FLAVIN MONONUCLEOTIDE HYDROLASE 1, CHLOROPLATIC"/>
    <property type="match status" value="1"/>
</dbReference>
<dbReference type="Gene3D" id="3.40.50.1000">
    <property type="entry name" value="HAD superfamily/HAD-like"/>
    <property type="match status" value="1"/>
</dbReference>
<dbReference type="SUPFAM" id="SSF56784">
    <property type="entry name" value="HAD-like"/>
    <property type="match status" value="1"/>
</dbReference>
<gene>
    <name evidence="1" type="ORF">ACFOEE_07160</name>
</gene>
<dbReference type="InterPro" id="IPR023198">
    <property type="entry name" value="PGP-like_dom2"/>
</dbReference>
<dbReference type="SFLD" id="SFLDG01129">
    <property type="entry name" value="C1.5:_HAD__Beta-PGM__Phosphata"/>
    <property type="match status" value="1"/>
</dbReference>
<dbReference type="SFLD" id="SFLDS00003">
    <property type="entry name" value="Haloacid_Dehalogenase"/>
    <property type="match status" value="1"/>
</dbReference>
<dbReference type="Proteomes" id="UP001595453">
    <property type="component" value="Unassembled WGS sequence"/>
</dbReference>
<dbReference type="InterPro" id="IPR006439">
    <property type="entry name" value="HAD-SF_hydro_IA"/>
</dbReference>
<dbReference type="EMBL" id="JBHRSD010000011">
    <property type="protein sequence ID" value="MFC3032291.1"/>
    <property type="molecule type" value="Genomic_DNA"/>
</dbReference>
<dbReference type="RefSeq" id="WP_377122590.1">
    <property type="nucleotide sequence ID" value="NZ_JBHRSD010000011.1"/>
</dbReference>
<dbReference type="NCBIfam" id="TIGR01509">
    <property type="entry name" value="HAD-SF-IA-v3"/>
    <property type="match status" value="1"/>
</dbReference>
<dbReference type="GO" id="GO:0016787">
    <property type="term" value="F:hydrolase activity"/>
    <property type="evidence" value="ECO:0007669"/>
    <property type="project" value="UniProtKB-KW"/>
</dbReference>
<proteinExistence type="predicted"/>
<organism evidence="1 2">
    <name type="scientific">Pseudoalteromonas fenneropenaei</name>
    <dbReference type="NCBI Taxonomy" id="1737459"/>
    <lineage>
        <taxon>Bacteria</taxon>
        <taxon>Pseudomonadati</taxon>
        <taxon>Pseudomonadota</taxon>
        <taxon>Gammaproteobacteria</taxon>
        <taxon>Alteromonadales</taxon>
        <taxon>Pseudoalteromonadaceae</taxon>
        <taxon>Pseudoalteromonas</taxon>
    </lineage>
</organism>
<dbReference type="InterPro" id="IPR036412">
    <property type="entry name" value="HAD-like_sf"/>
</dbReference>
<comment type="caution">
    <text evidence="1">The sequence shown here is derived from an EMBL/GenBank/DDBJ whole genome shotgun (WGS) entry which is preliminary data.</text>
</comment>
<sequence length="202" mass="22995">MAIKNVVFDVGNVLVRWSPEEITRLTFGEVDELQALAKSLFHGEIWLDLNKGLMTEHEAKQRYQQQHALSDAMVERLFLNIKHTLTMLEGSQRLLERLKAAGYGVYALTDNVLEIVEYLKTTHDFWPLFDGAIVSAEEGVLKPMPEIYQALLQRFDLRGEETVFLDDMPRNVEGAIALGIHAIQFEDAVQGEHSLKQLGLQF</sequence>